<evidence type="ECO:0000313" key="3">
    <source>
        <dbReference type="Proteomes" id="UP000219335"/>
    </source>
</evidence>
<proteinExistence type="predicted"/>
<dbReference type="Gene3D" id="3.30.70.1790">
    <property type="entry name" value="RepB DNA-primase, N-terminal domain"/>
    <property type="match status" value="1"/>
</dbReference>
<evidence type="ECO:0000313" key="2">
    <source>
        <dbReference type="EMBL" id="SOD20690.1"/>
    </source>
</evidence>
<feature type="region of interest" description="Disordered" evidence="1">
    <location>
        <begin position="221"/>
        <end position="243"/>
    </location>
</feature>
<evidence type="ECO:0000256" key="1">
    <source>
        <dbReference type="SAM" id="MobiDB-lite"/>
    </source>
</evidence>
<feature type="region of interest" description="Disordered" evidence="1">
    <location>
        <begin position="837"/>
        <end position="858"/>
    </location>
</feature>
<protein>
    <recommendedName>
        <fullName evidence="4">RepB-like DNA primase domain-containing protein</fullName>
    </recommendedName>
</protein>
<name>A0A286AFM9_9PROT</name>
<reference evidence="2 3" key="1">
    <citation type="submission" date="2017-09" db="EMBL/GenBank/DDBJ databases">
        <authorList>
            <person name="Ehlers B."/>
            <person name="Leendertz F.H."/>
        </authorList>
    </citation>
    <scope>NUCLEOTIDE SEQUENCE [LARGE SCALE GENOMIC DNA]</scope>
    <source>
        <strain evidence="2 3">Nm42</strain>
    </source>
</reference>
<accession>A0A286AFM9</accession>
<dbReference type="AlphaFoldDB" id="A0A286AFM9"/>
<dbReference type="RefSeq" id="WP_176492760.1">
    <property type="nucleotide sequence ID" value="NZ_OCMU01000002.1"/>
</dbReference>
<sequence length="858" mass="94337">MNAPETVFPLSPIETDKTGETDLVSNGEFLRTVFGDNLADVCPVVVSFTGNPTSVPSKAWFGSPWLGNTNMTENLPGNANNYFSLAVFKPDEAGHYRRQKARFHALHSVMLDDVGSKVATERLTLPPSWMLETSPGNHQAGYLLREPLSDGLATDRLMDAIVAAGLCDPGANGPRARLARLPVAVNGKHSPPFACKMVVWSPELRYSVEELVDGLQLEMMQAKRPRRRSTRTAQERPSDGDPVWIARPDENAVLDELRNRGLYKAPLGESKHNITCPWVKEHTGEVDTGTAYFEPDDLWPIGGFKCLHGHCADRHVRDLLRTLDIEANAARMKPTIRVMAGEMNRVIDAAERELAQSGRHYQRGGLVVTVVTDPGTRETRVQEISLPALVRALAGAATWERFDGRSEDWVRADPPARHASVLFDATSYPHLPVLNGLARQPYLRPDGSLMTAAGYDTATGMFGVFDARDFSVPDKPTRAQAEAAMAQLKDLLMEFSFASESDQSAALVAMLAATIRPSLNHAPMIHVRAHMVGSGKSYLCELITAFATPQRGTPTTFPADDEECRKLLLAELLRAPAVIEFDNLTSDLVAHKSLCTVLTSEFMRGRILGVSKTATVSTRALFLSSGNNVGPIQDMTRRCLSIRLDPGCETPAARSFTRPDLVRDVLRERGRYVSAALTIVRAWVVAGKPKTICKSLAGYGDWSDLCRQPLLWLGCADPTVSVFEAMLDDPDRETLARLLTAWFSVFGKTPAMVRDAVKQALFFGDENTELLEVLRDIADERGEINRRKLGWWIRRHAGRIVDGLRFVRASGNRSAEAWQVEVVESVSPVLSVSIQPTEKSVSSTSDNSNAYARASRGA</sequence>
<dbReference type="EMBL" id="OCMU01000002">
    <property type="protein sequence ID" value="SOD20690.1"/>
    <property type="molecule type" value="Genomic_DNA"/>
</dbReference>
<organism evidence="2 3">
    <name type="scientific">Nitrosomonas ureae</name>
    <dbReference type="NCBI Taxonomy" id="44577"/>
    <lineage>
        <taxon>Bacteria</taxon>
        <taxon>Pseudomonadati</taxon>
        <taxon>Pseudomonadota</taxon>
        <taxon>Betaproteobacteria</taxon>
        <taxon>Nitrosomonadales</taxon>
        <taxon>Nitrosomonadaceae</taxon>
        <taxon>Nitrosomonas</taxon>
    </lineage>
</organism>
<dbReference type="Proteomes" id="UP000219335">
    <property type="component" value="Unassembled WGS sequence"/>
</dbReference>
<feature type="compositionally biased region" description="Polar residues" evidence="1">
    <location>
        <begin position="837"/>
        <end position="850"/>
    </location>
</feature>
<evidence type="ECO:0008006" key="4">
    <source>
        <dbReference type="Google" id="ProtNLM"/>
    </source>
</evidence>
<gene>
    <name evidence="2" type="ORF">SAMN06297164_2741</name>
</gene>